<keyword evidence="2" id="KW-0560">Oxidoreductase</keyword>
<gene>
    <name evidence="4" type="ORF">AV903_24480</name>
</gene>
<dbReference type="PANTHER" id="PTHR11496">
    <property type="entry name" value="ALCOHOL DEHYDROGENASE"/>
    <property type="match status" value="1"/>
</dbReference>
<dbReference type="EMBL" id="CP013970">
    <property type="protein sequence ID" value="AXF78438.1"/>
    <property type="molecule type" value="Genomic_DNA"/>
</dbReference>
<dbReference type="Proteomes" id="UP000264980">
    <property type="component" value="Chromosome"/>
</dbReference>
<dbReference type="Pfam" id="PF00465">
    <property type="entry name" value="Fe-ADH"/>
    <property type="match status" value="1"/>
</dbReference>
<dbReference type="GO" id="GO:0046872">
    <property type="term" value="F:metal ion binding"/>
    <property type="evidence" value="ECO:0007669"/>
    <property type="project" value="InterPro"/>
</dbReference>
<dbReference type="InterPro" id="IPR001670">
    <property type="entry name" value="ADH_Fe/GldA"/>
</dbReference>
<feature type="domain" description="Alcohol dehydrogenase iron-type/glycerol dehydrogenase GldA" evidence="3">
    <location>
        <begin position="18"/>
        <end position="131"/>
    </location>
</feature>
<dbReference type="GO" id="GO:0004022">
    <property type="term" value="F:alcohol dehydrogenase (NAD+) activity"/>
    <property type="evidence" value="ECO:0007669"/>
    <property type="project" value="TreeGrafter"/>
</dbReference>
<sequence length="146" mass="15289">MNINSTVISGYRALQDIRWLLVTDKNIVGIPAVQTLINQLEKQVTTVTLIDNVPPESSQHDVAAIIAALDMQGVDSVVGIGGGSVLGIAKLLSVLCMENAPTLDALLKGEKPQRRIASLLIPANAGTGSEAVCLQESWVTSSGATQ</sequence>
<organism evidence="4 5">
    <name type="scientific">Erwinia tracheiphila</name>
    <dbReference type="NCBI Taxonomy" id="65700"/>
    <lineage>
        <taxon>Bacteria</taxon>
        <taxon>Pseudomonadati</taxon>
        <taxon>Pseudomonadota</taxon>
        <taxon>Gammaproteobacteria</taxon>
        <taxon>Enterobacterales</taxon>
        <taxon>Erwiniaceae</taxon>
        <taxon>Erwinia</taxon>
    </lineage>
</organism>
<proteinExistence type="inferred from homology"/>
<protein>
    <submittedName>
        <fullName evidence="4">Iron-containing alcohol dehydrogenase</fullName>
    </submittedName>
</protein>
<evidence type="ECO:0000256" key="2">
    <source>
        <dbReference type="ARBA" id="ARBA00023002"/>
    </source>
</evidence>
<dbReference type="InterPro" id="IPR039697">
    <property type="entry name" value="Alcohol_dehydrogenase_Fe"/>
</dbReference>
<comment type="similarity">
    <text evidence="1">Belongs to the iron-containing alcohol dehydrogenase family.</text>
</comment>
<dbReference type="AlphaFoldDB" id="A0A345CYC1"/>
<evidence type="ECO:0000259" key="3">
    <source>
        <dbReference type="Pfam" id="PF00465"/>
    </source>
</evidence>
<evidence type="ECO:0000313" key="5">
    <source>
        <dbReference type="Proteomes" id="UP000264980"/>
    </source>
</evidence>
<reference evidence="4 5" key="1">
    <citation type="submission" date="2016-01" db="EMBL/GenBank/DDBJ databases">
        <authorList>
            <person name="Oliw E.H."/>
        </authorList>
    </citation>
    <scope>NUCLEOTIDE SEQUENCE [LARGE SCALE GENOMIC DNA]</scope>
    <source>
        <strain evidence="4 5">MDcuke</strain>
    </source>
</reference>
<dbReference type="SUPFAM" id="SSF56796">
    <property type="entry name" value="Dehydroquinate synthase-like"/>
    <property type="match status" value="1"/>
</dbReference>
<evidence type="ECO:0000313" key="4">
    <source>
        <dbReference type="EMBL" id="AXF78438.1"/>
    </source>
</evidence>
<accession>A0A345CYC1</accession>
<dbReference type="PANTHER" id="PTHR11496:SF102">
    <property type="entry name" value="ALCOHOL DEHYDROGENASE 4"/>
    <property type="match status" value="1"/>
</dbReference>
<name>A0A345CYC1_9GAMM</name>
<dbReference type="Gene3D" id="3.40.50.1970">
    <property type="match status" value="1"/>
</dbReference>
<evidence type="ECO:0000256" key="1">
    <source>
        <dbReference type="ARBA" id="ARBA00007358"/>
    </source>
</evidence>